<accession>A0A1Z3HTA7</accession>
<dbReference type="OrthoDB" id="502907at2"/>
<protein>
    <recommendedName>
        <fullName evidence="5">DUF3370 domain-containing protein</fullName>
    </recommendedName>
</protein>
<evidence type="ECO:0000256" key="2">
    <source>
        <dbReference type="SAM" id="SignalP"/>
    </source>
</evidence>
<feature type="signal peptide" evidence="2">
    <location>
        <begin position="1"/>
        <end position="21"/>
    </location>
</feature>
<dbReference type="AlphaFoldDB" id="A0A1Z3HTA7"/>
<dbReference type="EMBL" id="CP021983">
    <property type="protein sequence ID" value="ASC73492.1"/>
    <property type="molecule type" value="Genomic_DNA"/>
</dbReference>
<sequence>MLTALSMLAFAPLFASVPESAVDSPPPTVTASASSSPGQSGDMVQRHEVRALPGQLDGIPMFNSNSPEVVQREGILLSTFPAEEMAAPRAHLDFPLQGRFNLFAHHIARGLTQTDRRSLFLGVLVHNPGQQPVKLEVLQGVSYLSQEAPFHDLPAYVANPNGNVYAGPGSRTMTDMLQDKPQEHWPDRITIPPGHVSLLMNVPIPLRRLTVPTNGTLPPGSPIPVKPTDVIAALPHMQLGLPLQSGNWMAGSPALADGQALPSNGRTALMYLSSDGPVHLASLAMYAPRLANGDERVPTLSEWIALLKTGDLAGPRDISPTPPENKSAEPFYYGRVAGVAQGERWDAIATDDPDSDSLSIPNPGEAFSYVISTLDRNTLGTGQIQSAPMLARYPDTAYRAHGNYGVHYSLTLPLKNPTDDAQMVLLKFQTPLQDESLKDGLRFRQPPDDAIFFRGTVRIQATNRLGLQQSRYVHLVQRRGQAGEPLLKLELPPGEQRQVVVDFLYPPDATPPQVITVQTTDPYGGIEARAPQD</sequence>
<keyword evidence="4" id="KW-1185">Reference proteome</keyword>
<dbReference type="InterPro" id="IPR021801">
    <property type="entry name" value="DUF3370"/>
</dbReference>
<feature type="region of interest" description="Disordered" evidence="1">
    <location>
        <begin position="21"/>
        <end position="44"/>
    </location>
</feature>
<evidence type="ECO:0000313" key="3">
    <source>
        <dbReference type="EMBL" id="ASC73492.1"/>
    </source>
</evidence>
<reference evidence="3 4" key="1">
    <citation type="journal article" date="2016" name="Biochim. Biophys. Acta">
        <title>Characterization of red-shifted phycobilisomes isolated from the chlorophyll f-containing cyanobacterium Halomicronema hongdechloris.</title>
        <authorList>
            <person name="Li Y."/>
            <person name="Lin Y."/>
            <person name="Garvey C.J."/>
            <person name="Birch D."/>
            <person name="Corkery R.W."/>
            <person name="Loughlin P.C."/>
            <person name="Scheer H."/>
            <person name="Willows R.D."/>
            <person name="Chen M."/>
        </authorList>
    </citation>
    <scope>NUCLEOTIDE SEQUENCE [LARGE SCALE GENOMIC DNA]</scope>
    <source>
        <strain evidence="3 4">C2206</strain>
    </source>
</reference>
<dbReference type="Proteomes" id="UP000191901">
    <property type="component" value="Chromosome"/>
</dbReference>
<evidence type="ECO:0008006" key="5">
    <source>
        <dbReference type="Google" id="ProtNLM"/>
    </source>
</evidence>
<keyword evidence="2" id="KW-0732">Signal</keyword>
<dbReference type="Pfam" id="PF11850">
    <property type="entry name" value="DUF3370"/>
    <property type="match status" value="1"/>
</dbReference>
<proteinExistence type="predicted"/>
<feature type="chain" id="PRO_5011966773" description="DUF3370 domain-containing protein" evidence="2">
    <location>
        <begin position="22"/>
        <end position="533"/>
    </location>
</feature>
<evidence type="ECO:0000256" key="1">
    <source>
        <dbReference type="SAM" id="MobiDB-lite"/>
    </source>
</evidence>
<dbReference type="STRING" id="1641165.XM38_17925"/>
<gene>
    <name evidence="3" type="ORF">XM38_044590</name>
</gene>
<organism evidence="3 4">
    <name type="scientific">Halomicronema hongdechloris C2206</name>
    <dbReference type="NCBI Taxonomy" id="1641165"/>
    <lineage>
        <taxon>Bacteria</taxon>
        <taxon>Bacillati</taxon>
        <taxon>Cyanobacteriota</taxon>
        <taxon>Cyanophyceae</taxon>
        <taxon>Nodosilineales</taxon>
        <taxon>Nodosilineaceae</taxon>
        <taxon>Halomicronema</taxon>
    </lineage>
</organism>
<dbReference type="KEGG" id="hhg:XM38_044590"/>
<name>A0A1Z3HTA7_9CYAN</name>
<evidence type="ECO:0000313" key="4">
    <source>
        <dbReference type="Proteomes" id="UP000191901"/>
    </source>
</evidence>